<reference evidence="3" key="1">
    <citation type="submission" date="2020-02" db="EMBL/GenBank/DDBJ databases">
        <authorList>
            <person name="Meier V. D."/>
        </authorList>
    </citation>
    <scope>NUCLEOTIDE SEQUENCE</scope>
    <source>
        <strain evidence="3">AVDCRST_MAG93</strain>
    </source>
</reference>
<dbReference type="PANTHER" id="PTHR35604:SF2">
    <property type="entry name" value="TRANSPOSASE INSH FOR INSERTION SEQUENCE ELEMENT IS5A-RELATED"/>
    <property type="match status" value="1"/>
</dbReference>
<dbReference type="AlphaFoldDB" id="A0A6J4NLR1"/>
<feature type="domain" description="Transposase DDE" evidence="2">
    <location>
        <begin position="423"/>
        <end position="542"/>
    </location>
</feature>
<proteinExistence type="predicted"/>
<feature type="domain" description="Transposase InsH N-terminal" evidence="1">
    <location>
        <begin position="50"/>
        <end position="139"/>
    </location>
</feature>
<dbReference type="PANTHER" id="PTHR35604">
    <property type="entry name" value="TRANSPOSASE INSH FOR INSERTION SEQUENCE ELEMENT IS5A-RELATED"/>
    <property type="match status" value="1"/>
</dbReference>
<gene>
    <name evidence="3" type="ORF">AVDCRST_MAG93-9741</name>
</gene>
<evidence type="ECO:0000313" key="3">
    <source>
        <dbReference type="EMBL" id="CAA9391154.1"/>
    </source>
</evidence>
<evidence type="ECO:0008006" key="4">
    <source>
        <dbReference type="Google" id="ProtNLM"/>
    </source>
</evidence>
<name>A0A6J4NLR1_9CHLR</name>
<organism evidence="3">
    <name type="scientific">uncultured Chloroflexia bacterium</name>
    <dbReference type="NCBI Taxonomy" id="1672391"/>
    <lineage>
        <taxon>Bacteria</taxon>
        <taxon>Bacillati</taxon>
        <taxon>Chloroflexota</taxon>
        <taxon>Chloroflexia</taxon>
        <taxon>environmental samples</taxon>
    </lineage>
</organism>
<dbReference type="Pfam" id="PF13751">
    <property type="entry name" value="DDE_Tnp_1_6"/>
    <property type="match status" value="1"/>
</dbReference>
<evidence type="ECO:0000259" key="1">
    <source>
        <dbReference type="Pfam" id="PF05598"/>
    </source>
</evidence>
<dbReference type="InterPro" id="IPR008490">
    <property type="entry name" value="Transposase_InsH_N"/>
</dbReference>
<evidence type="ECO:0000259" key="2">
    <source>
        <dbReference type="Pfam" id="PF13751"/>
    </source>
</evidence>
<dbReference type="InterPro" id="IPR025668">
    <property type="entry name" value="Tnp_DDE_dom"/>
</dbReference>
<dbReference type="EMBL" id="CADCTR010003269">
    <property type="protein sequence ID" value="CAA9391154.1"/>
    <property type="molecule type" value="Genomic_DNA"/>
</dbReference>
<dbReference type="Pfam" id="PF05598">
    <property type="entry name" value="DUF772"/>
    <property type="match status" value="1"/>
</dbReference>
<accession>A0A6J4NLR1</accession>
<sequence length="574" mass="62367">MPILPSPVPDPSTKLPDLPPVVQAFLQRFLALILAWVSALVYQALLVQCAAHPLVRLAHLYNPAAVIAACSHYYHHHGPGAPPTFSVRTLVRAEIVRAWADSCSDPDLEFHLATNLLVRWYVGLPLLGSTPDHATLNRFHAWLTHHHPDALFHDVLAFLDHVDPEAPATTPQIVDTFAMASPAAPTSSPARLLLHLSARLVSAWQQAPLVCQAALPPLDLGPLVAPARTYTLAQHQRLLEQAASVAGWLVADLTPALSALRCQERATMQPLLDAISKVLADETTREQEGMVRERPRGDKGHYRIMSAVDLEATFRKHEPDPAVLGSNAMISTTATRIRAAVIRTGSTPDQDAPVAVLAQQQAANYPLPPSLIMDQAGGMGKTRAPVEMVSEGQTQMVAQIPQAGVARFTPADFHMSSDGQSCTCPRGVTSRRAYVHAQGEGTSFRFYGADCRACPLWEACRGPSSAPGSQRAVYLTPYHTHLRVGAAFNASAEGKGLLRCRWQVEPMIAWLVRYNGCRQARRVGLAAAQCQLFQACAVRNLQLWLSRLERGQASAPPVGGLARQETRREVLQAA</sequence>
<protein>
    <recommendedName>
        <fullName evidence="4">Transposase DDE domain-containing protein</fullName>
    </recommendedName>
</protein>